<evidence type="ECO:0000313" key="2">
    <source>
        <dbReference type="EMBL" id="GAA0659042.1"/>
    </source>
</evidence>
<dbReference type="EMBL" id="BAAADU010000002">
    <property type="protein sequence ID" value="GAA0659042.1"/>
    <property type="molecule type" value="Genomic_DNA"/>
</dbReference>
<keyword evidence="3" id="KW-1185">Reference proteome</keyword>
<evidence type="ECO:0000313" key="3">
    <source>
        <dbReference type="Proteomes" id="UP001500194"/>
    </source>
</evidence>
<name>A0AAV3T2Z9_9EURY</name>
<dbReference type="SUPFAM" id="SSF53300">
    <property type="entry name" value="vWA-like"/>
    <property type="match status" value="1"/>
</dbReference>
<dbReference type="Proteomes" id="UP001500194">
    <property type="component" value="Unassembled WGS sequence"/>
</dbReference>
<feature type="region of interest" description="Disordered" evidence="1">
    <location>
        <begin position="81"/>
        <end position="153"/>
    </location>
</feature>
<proteinExistence type="predicted"/>
<dbReference type="AlphaFoldDB" id="A0AAV3T2Z9"/>
<reference evidence="2 3" key="1">
    <citation type="journal article" date="2019" name="Int. J. Syst. Evol. Microbiol.">
        <title>The Global Catalogue of Microorganisms (GCM) 10K type strain sequencing project: providing services to taxonomists for standard genome sequencing and annotation.</title>
        <authorList>
            <consortium name="The Broad Institute Genomics Platform"/>
            <consortium name="The Broad Institute Genome Sequencing Center for Infectious Disease"/>
            <person name="Wu L."/>
            <person name="Ma J."/>
        </authorList>
    </citation>
    <scope>NUCLEOTIDE SEQUENCE [LARGE SCALE GENOMIC DNA]</scope>
    <source>
        <strain evidence="2 3">JCM 16327</strain>
    </source>
</reference>
<protein>
    <recommendedName>
        <fullName evidence="4">VWA domain-containing protein</fullName>
    </recommendedName>
</protein>
<dbReference type="RefSeq" id="WP_227262252.1">
    <property type="nucleotide sequence ID" value="NZ_BAAADU010000002.1"/>
</dbReference>
<dbReference type="PANTHER" id="PTHR39338">
    <property type="entry name" value="BLL5662 PROTEIN-RELATED"/>
    <property type="match status" value="1"/>
</dbReference>
<comment type="caution">
    <text evidence="2">The sequence shown here is derived from an EMBL/GenBank/DDBJ whole genome shotgun (WGS) entry which is preliminary data.</text>
</comment>
<dbReference type="InterPro" id="IPR036465">
    <property type="entry name" value="vWFA_dom_sf"/>
</dbReference>
<feature type="compositionally biased region" description="Gly residues" evidence="1">
    <location>
        <begin position="113"/>
        <end position="124"/>
    </location>
</feature>
<dbReference type="GeneID" id="68572875"/>
<sequence>MTLDAHVRRELVAFVAHLREAGVAVPGDGAQSAARAVAALDARDAGRVRAALRAALCTRPGDGEAFDRLFDTFWARVRGENADYPRSDGSDEDNPLVGRRGDDAAATPDEDGGGSGFGDGSGGEDAGRGGRGDAYTADAGSRPVSLDAAPPDSREAVAAFTDALAALPGRRWTTGEETPDVRRALRESVRYGGVPMERPTRSRESARVRGVALVDVSESVLDALDRDALLSVLHALRRAWNRLRVFFFDTSLREVSDAFDAQTTEDAVAALTDENAEWSGGTRLTDALRSLRTAHASAVGRDRVVVVVSDGLERGGVTGLERELAWLSRRAGLLLWLNPLAADEQWSPNAPGMRAALSFVDGVYPFVDATDLSRAAESLSRVGPTRRVR</sequence>
<dbReference type="Pfam" id="PF05762">
    <property type="entry name" value="VWA_CoxE"/>
    <property type="match status" value="1"/>
</dbReference>
<evidence type="ECO:0000256" key="1">
    <source>
        <dbReference type="SAM" id="MobiDB-lite"/>
    </source>
</evidence>
<organism evidence="2 3">
    <name type="scientific">Salarchaeum japonicum</name>
    <dbReference type="NCBI Taxonomy" id="555573"/>
    <lineage>
        <taxon>Archaea</taxon>
        <taxon>Methanobacteriati</taxon>
        <taxon>Methanobacteriota</taxon>
        <taxon>Stenosarchaea group</taxon>
        <taxon>Halobacteria</taxon>
        <taxon>Halobacteriales</taxon>
        <taxon>Halobacteriaceae</taxon>
    </lineage>
</organism>
<dbReference type="Gene3D" id="3.40.50.410">
    <property type="entry name" value="von Willebrand factor, type A domain"/>
    <property type="match status" value="1"/>
</dbReference>
<dbReference type="InterPro" id="IPR008912">
    <property type="entry name" value="Uncharacterised_CoxE"/>
</dbReference>
<gene>
    <name evidence="2" type="ORF">GCM10009019_24390</name>
</gene>
<evidence type="ECO:0008006" key="4">
    <source>
        <dbReference type="Google" id="ProtNLM"/>
    </source>
</evidence>
<accession>A0AAV3T2Z9</accession>
<dbReference type="PANTHER" id="PTHR39338:SF6">
    <property type="entry name" value="BLL5662 PROTEIN"/>
    <property type="match status" value="1"/>
</dbReference>